<feature type="region of interest" description="Disordered" evidence="8">
    <location>
        <begin position="114"/>
        <end position="172"/>
    </location>
</feature>
<dbReference type="InterPro" id="IPR003210">
    <property type="entry name" value="Signal_recog_particle_SRP14"/>
</dbReference>
<dbReference type="GO" id="GO:0005786">
    <property type="term" value="C:signal recognition particle, endoplasmic reticulum targeting"/>
    <property type="evidence" value="ECO:0007669"/>
    <property type="project" value="UniProtKB-UniRule"/>
</dbReference>
<feature type="compositionally biased region" description="Basic and acidic residues" evidence="8">
    <location>
        <begin position="142"/>
        <end position="158"/>
    </location>
</feature>
<dbReference type="Pfam" id="PF02290">
    <property type="entry name" value="SRP14"/>
    <property type="match status" value="1"/>
</dbReference>
<dbReference type="GeneID" id="63691411"/>
<evidence type="ECO:0000256" key="5">
    <source>
        <dbReference type="ARBA" id="ARBA00023135"/>
    </source>
</evidence>
<dbReference type="OrthoDB" id="19209at2759"/>
<accession>M5FXE0</accession>
<keyword evidence="6 7" id="KW-0687">Ribonucleoprotein</keyword>
<protein>
    <recommendedName>
        <fullName evidence="7">Signal recognition particle subunit SRP14</fullName>
    </recommendedName>
    <alternativeName>
        <fullName evidence="7">Signal recognition particle 14 kDa protein</fullName>
    </alternativeName>
</protein>
<name>M5FXE0_DACPD</name>
<evidence type="ECO:0000256" key="8">
    <source>
        <dbReference type="SAM" id="MobiDB-lite"/>
    </source>
</evidence>
<evidence type="ECO:0000256" key="3">
    <source>
        <dbReference type="ARBA" id="ARBA00022490"/>
    </source>
</evidence>
<evidence type="ECO:0000313" key="10">
    <source>
        <dbReference type="Proteomes" id="UP000030653"/>
    </source>
</evidence>
<evidence type="ECO:0000256" key="1">
    <source>
        <dbReference type="ARBA" id="ARBA00004496"/>
    </source>
</evidence>
<keyword evidence="4 7" id="KW-0694">RNA-binding</keyword>
<comment type="subunit">
    <text evidence="7">Component of a fungal signal recognition particle (SRP) complex that consists of a 7SL RNA molecule (scR1) and at least six protein subunits: SRP72, SRP68, SRP54, SEC65, SRP21 and SRP14.</text>
</comment>
<keyword evidence="3 7" id="KW-0963">Cytoplasm</keyword>
<dbReference type="SUPFAM" id="SSF54762">
    <property type="entry name" value="Signal recognition particle alu RNA binding heterodimer, SRP9/14"/>
    <property type="match status" value="1"/>
</dbReference>
<dbReference type="EMBL" id="JH795861">
    <property type="protein sequence ID" value="EJU02651.1"/>
    <property type="molecule type" value="Genomic_DNA"/>
</dbReference>
<dbReference type="Proteomes" id="UP000030653">
    <property type="component" value="Unassembled WGS sequence"/>
</dbReference>
<evidence type="ECO:0000256" key="4">
    <source>
        <dbReference type="ARBA" id="ARBA00022884"/>
    </source>
</evidence>
<dbReference type="GO" id="GO:0006614">
    <property type="term" value="P:SRP-dependent cotranslational protein targeting to membrane"/>
    <property type="evidence" value="ECO:0007669"/>
    <property type="project" value="UniProtKB-UniRule"/>
</dbReference>
<feature type="compositionally biased region" description="Basic and acidic residues" evidence="8">
    <location>
        <begin position="114"/>
        <end position="125"/>
    </location>
</feature>
<dbReference type="OMA" id="RFNGHNK"/>
<evidence type="ECO:0000256" key="2">
    <source>
        <dbReference type="ARBA" id="ARBA00010349"/>
    </source>
</evidence>
<proteinExistence type="inferred from homology"/>
<dbReference type="RefSeq" id="XP_040629545.1">
    <property type="nucleotide sequence ID" value="XM_040776349.1"/>
</dbReference>
<dbReference type="GO" id="GO:0008312">
    <property type="term" value="F:7S RNA binding"/>
    <property type="evidence" value="ECO:0007669"/>
    <property type="project" value="UniProtKB-UniRule"/>
</dbReference>
<evidence type="ECO:0000256" key="6">
    <source>
        <dbReference type="ARBA" id="ARBA00023274"/>
    </source>
</evidence>
<comment type="function">
    <text evidence="7">Component of the signal recognition particle (SRP) complex, a ribonucleoprotein complex that mediates the cotranslational targeting of secretory and membrane proteins to the endoplasmic reticulum (ER).</text>
</comment>
<comment type="subcellular location">
    <subcellularLocation>
        <location evidence="1 7">Cytoplasm</location>
    </subcellularLocation>
</comment>
<keyword evidence="10" id="KW-1185">Reference proteome</keyword>
<feature type="compositionally biased region" description="Basic residues" evidence="8">
    <location>
        <begin position="127"/>
        <end position="141"/>
    </location>
</feature>
<reference evidence="9 10" key="1">
    <citation type="journal article" date="2012" name="Science">
        <title>The Paleozoic origin of enzymatic lignin decomposition reconstructed from 31 fungal genomes.</title>
        <authorList>
            <person name="Floudas D."/>
            <person name="Binder M."/>
            <person name="Riley R."/>
            <person name="Barry K."/>
            <person name="Blanchette R.A."/>
            <person name="Henrissat B."/>
            <person name="Martinez A.T."/>
            <person name="Otillar R."/>
            <person name="Spatafora J.W."/>
            <person name="Yadav J.S."/>
            <person name="Aerts A."/>
            <person name="Benoit I."/>
            <person name="Boyd A."/>
            <person name="Carlson A."/>
            <person name="Copeland A."/>
            <person name="Coutinho P.M."/>
            <person name="de Vries R.P."/>
            <person name="Ferreira P."/>
            <person name="Findley K."/>
            <person name="Foster B."/>
            <person name="Gaskell J."/>
            <person name="Glotzer D."/>
            <person name="Gorecki P."/>
            <person name="Heitman J."/>
            <person name="Hesse C."/>
            <person name="Hori C."/>
            <person name="Igarashi K."/>
            <person name="Jurgens J.A."/>
            <person name="Kallen N."/>
            <person name="Kersten P."/>
            <person name="Kohler A."/>
            <person name="Kuees U."/>
            <person name="Kumar T.K.A."/>
            <person name="Kuo A."/>
            <person name="LaButti K."/>
            <person name="Larrondo L.F."/>
            <person name="Lindquist E."/>
            <person name="Ling A."/>
            <person name="Lombard V."/>
            <person name="Lucas S."/>
            <person name="Lundell T."/>
            <person name="Martin R."/>
            <person name="McLaughlin D.J."/>
            <person name="Morgenstern I."/>
            <person name="Morin E."/>
            <person name="Murat C."/>
            <person name="Nagy L.G."/>
            <person name="Nolan M."/>
            <person name="Ohm R.A."/>
            <person name="Patyshakuliyeva A."/>
            <person name="Rokas A."/>
            <person name="Ruiz-Duenas F.J."/>
            <person name="Sabat G."/>
            <person name="Salamov A."/>
            <person name="Samejima M."/>
            <person name="Schmutz J."/>
            <person name="Slot J.C."/>
            <person name="St John F."/>
            <person name="Stenlid J."/>
            <person name="Sun H."/>
            <person name="Sun S."/>
            <person name="Syed K."/>
            <person name="Tsang A."/>
            <person name="Wiebenga A."/>
            <person name="Young D."/>
            <person name="Pisabarro A."/>
            <person name="Eastwood D.C."/>
            <person name="Martin F."/>
            <person name="Cullen D."/>
            <person name="Grigoriev I.V."/>
            <person name="Hibbett D.S."/>
        </authorList>
    </citation>
    <scope>NUCLEOTIDE SEQUENCE [LARGE SCALE GENOMIC DNA]</scope>
    <source>
        <strain evidence="9 10">DJM-731 SS1</strain>
    </source>
</reference>
<evidence type="ECO:0000313" key="9">
    <source>
        <dbReference type="EMBL" id="EJU02651.1"/>
    </source>
</evidence>
<sequence length="172" mass="20006">MDLVDNDTFLTKLSDLFAHTTRKGSVWLTHKRYVHEGEDIKMNGGGEEDGMEFSVLLRATDGHTKFSTRISPNDLEKYHSAYGTLLKKSMSTLRKRDRKREKLRADLQAQREKRLMEDIKVDGPKRGNGRRKRQRQVKALRKQQEQREVIQRAMEASRQRQAAAEHPAEETS</sequence>
<dbReference type="GO" id="GO:0030942">
    <property type="term" value="F:endoplasmic reticulum signal peptide binding"/>
    <property type="evidence" value="ECO:0007669"/>
    <property type="project" value="UniProtKB-UniRule"/>
</dbReference>
<dbReference type="STRING" id="1858805.M5FXE0"/>
<keyword evidence="5 7" id="KW-0733">Signal recognition particle</keyword>
<gene>
    <name evidence="9" type="ORF">DACRYDRAFT_78519</name>
</gene>
<organism evidence="9 10">
    <name type="scientific">Dacryopinax primogenitus (strain DJM 731)</name>
    <name type="common">Brown rot fungus</name>
    <dbReference type="NCBI Taxonomy" id="1858805"/>
    <lineage>
        <taxon>Eukaryota</taxon>
        <taxon>Fungi</taxon>
        <taxon>Dikarya</taxon>
        <taxon>Basidiomycota</taxon>
        <taxon>Agaricomycotina</taxon>
        <taxon>Dacrymycetes</taxon>
        <taxon>Dacrymycetales</taxon>
        <taxon>Dacrymycetaceae</taxon>
        <taxon>Dacryopinax</taxon>
    </lineage>
</organism>
<evidence type="ECO:0000256" key="7">
    <source>
        <dbReference type="RuleBase" id="RU368100"/>
    </source>
</evidence>
<dbReference type="InterPro" id="IPR009018">
    <property type="entry name" value="Signal_recog_particle_SRP9/14"/>
</dbReference>
<dbReference type="HOGENOM" id="CLU_094309_0_1_1"/>
<dbReference type="AlphaFoldDB" id="M5FXE0"/>
<dbReference type="Gene3D" id="3.30.720.10">
    <property type="entry name" value="Signal recognition particle alu RNA binding heterodimer, srp9/1"/>
    <property type="match status" value="1"/>
</dbReference>
<dbReference type="PANTHER" id="PTHR12013">
    <property type="entry name" value="SIGNAL RECOGNITION PARTICLE 14 KD PROTEIN"/>
    <property type="match status" value="1"/>
</dbReference>
<comment type="similarity">
    <text evidence="2 7">Belongs to the SRP14 family.</text>
</comment>